<comment type="caution">
    <text evidence="1">The sequence shown here is derived from an EMBL/GenBank/DDBJ whole genome shotgun (WGS) entry which is preliminary data.</text>
</comment>
<keyword evidence="2" id="KW-1185">Reference proteome</keyword>
<dbReference type="RefSeq" id="WP_106000348.1">
    <property type="nucleotide sequence ID" value="NZ_CM009578.1"/>
</dbReference>
<accession>A0A2S8B3T2</accession>
<dbReference type="AlphaFoldDB" id="A0A2S8B3T2"/>
<proteinExistence type="predicted"/>
<dbReference type="InterPro" id="IPR019587">
    <property type="entry name" value="Polyketide_cyclase/dehydratase"/>
</dbReference>
<evidence type="ECO:0000313" key="1">
    <source>
        <dbReference type="EMBL" id="PQM26978.1"/>
    </source>
</evidence>
<evidence type="ECO:0000313" key="2">
    <source>
        <dbReference type="Proteomes" id="UP000238954"/>
    </source>
</evidence>
<sequence length="144" mass="15871">MLWVEIARRIEAPADKVWQFTGDFAGTVLTRGYVARVETTGKGIGALRTYHLDPAIGGGAVVERLVELDDVERVITYDMVDYGPLPWADYGGRIQVTPAGPDACIFVIRTHFFPLDSEKGEELRGLSRSNIEMYIANLEAALGL</sequence>
<reference evidence="2" key="1">
    <citation type="submission" date="2017-11" db="EMBL/GenBank/DDBJ databases">
        <title>The complete genome sequence of Sphingopyxis pomeranensis sp. nov. strain WS5A3p.</title>
        <authorList>
            <person name="Kaminski M.A."/>
        </authorList>
    </citation>
    <scope>NUCLEOTIDE SEQUENCE [LARGE SCALE GENOMIC DNA]</scope>
    <source>
        <strain evidence="2">WS5A3p</strain>
    </source>
</reference>
<dbReference type="Proteomes" id="UP000238954">
    <property type="component" value="Chromosome"/>
</dbReference>
<protein>
    <submittedName>
        <fullName evidence="1">SRPBCC family protein</fullName>
    </submittedName>
</protein>
<dbReference type="InterPro" id="IPR023393">
    <property type="entry name" value="START-like_dom_sf"/>
</dbReference>
<dbReference type="SUPFAM" id="SSF55961">
    <property type="entry name" value="Bet v1-like"/>
    <property type="match status" value="1"/>
</dbReference>
<dbReference type="EMBL" id="PHFW01000003">
    <property type="protein sequence ID" value="PQM26978.1"/>
    <property type="molecule type" value="Genomic_DNA"/>
</dbReference>
<dbReference type="CDD" id="cd07821">
    <property type="entry name" value="PYR_PYL_RCAR_like"/>
    <property type="match status" value="1"/>
</dbReference>
<name>A0A2S8B3T2_9SPHN</name>
<dbReference type="OrthoDB" id="1364128at2"/>
<organism evidence="1 2">
    <name type="scientific">Sphingopyxis lindanitolerans</name>
    <dbReference type="NCBI Taxonomy" id="2054227"/>
    <lineage>
        <taxon>Bacteria</taxon>
        <taxon>Pseudomonadati</taxon>
        <taxon>Pseudomonadota</taxon>
        <taxon>Alphaproteobacteria</taxon>
        <taxon>Sphingomonadales</taxon>
        <taxon>Sphingomonadaceae</taxon>
        <taxon>Sphingopyxis</taxon>
    </lineage>
</organism>
<dbReference type="Gene3D" id="3.30.530.20">
    <property type="match status" value="1"/>
</dbReference>
<gene>
    <name evidence="1" type="ORF">CVO77_18595</name>
</gene>
<dbReference type="Pfam" id="PF10604">
    <property type="entry name" value="Polyketide_cyc2"/>
    <property type="match status" value="1"/>
</dbReference>